<gene>
    <name evidence="2" type="ORF">KTU01_29750</name>
</gene>
<proteinExistence type="predicted"/>
<feature type="region of interest" description="Disordered" evidence="1">
    <location>
        <begin position="1"/>
        <end position="51"/>
    </location>
</feature>
<feature type="compositionally biased region" description="Polar residues" evidence="1">
    <location>
        <begin position="38"/>
        <end position="51"/>
    </location>
</feature>
<dbReference type="InterPro" id="IPR006624">
    <property type="entry name" value="Beta-propeller_rpt_TECPR"/>
</dbReference>
<dbReference type="Proteomes" id="UP000321103">
    <property type="component" value="Unassembled WGS sequence"/>
</dbReference>
<organism evidence="2 3">
    <name type="scientific">Kocuria turfanensis</name>
    <dbReference type="NCBI Taxonomy" id="388357"/>
    <lineage>
        <taxon>Bacteria</taxon>
        <taxon>Bacillati</taxon>
        <taxon>Actinomycetota</taxon>
        <taxon>Actinomycetes</taxon>
        <taxon>Micrococcales</taxon>
        <taxon>Micrococcaceae</taxon>
        <taxon>Kocuria</taxon>
    </lineage>
</organism>
<keyword evidence="3" id="KW-1185">Reference proteome</keyword>
<dbReference type="Pfam" id="PF19193">
    <property type="entry name" value="Tectonin"/>
    <property type="match status" value="1"/>
</dbReference>
<protein>
    <submittedName>
        <fullName evidence="2">Uncharacterized protein</fullName>
    </submittedName>
</protein>
<dbReference type="SMART" id="SM00706">
    <property type="entry name" value="TECPR"/>
    <property type="match status" value="4"/>
</dbReference>
<evidence type="ECO:0000313" key="3">
    <source>
        <dbReference type="Proteomes" id="UP000321103"/>
    </source>
</evidence>
<feature type="region of interest" description="Disordered" evidence="1">
    <location>
        <begin position="73"/>
        <end position="108"/>
    </location>
</feature>
<accession>A0A512IGM6</accession>
<evidence type="ECO:0000256" key="1">
    <source>
        <dbReference type="SAM" id="MobiDB-lite"/>
    </source>
</evidence>
<dbReference type="EMBL" id="BJZS01000099">
    <property type="protein sequence ID" value="GEO96852.1"/>
    <property type="molecule type" value="Genomic_DNA"/>
</dbReference>
<feature type="compositionally biased region" description="Low complexity" evidence="1">
    <location>
        <begin position="82"/>
        <end position="99"/>
    </location>
</feature>
<name>A0A512IGM6_9MICC</name>
<reference evidence="2 3" key="1">
    <citation type="submission" date="2019-07" db="EMBL/GenBank/DDBJ databases">
        <title>Whole genome shotgun sequence of Kocuria turfanensis NBRC 107627.</title>
        <authorList>
            <person name="Hosoyama A."/>
            <person name="Uohara A."/>
            <person name="Ohji S."/>
            <person name="Ichikawa N."/>
        </authorList>
    </citation>
    <scope>NUCLEOTIDE SEQUENCE [LARGE SCALE GENOMIC DNA]</scope>
    <source>
        <strain evidence="2 3">NBRC 107627</strain>
    </source>
</reference>
<sequence>MLSRTSPPETPPAPEGSVGARTPEVMRAVHPSAAGTKENITPMQKPTSVSRTRTGLYPALLLAITLTACAPDTRAVEPSDGPAPAEAQATPAQSPPADQVLSPPPESIEVGWTELPGEIREVGIGGTGEDQAVWALSEGSWPGGPEVNWWNGSEWEALGREAAAIDVAPSGYPWIVDSEGRIFEWNGKDWIERPGRARDIGIGVDGSVWIVGTDPAPGGYGIYRWTETSWEQAPGGAVAIDVATQGDAAVGHQSEPWTIDENNRISRWNGSEWEQQPGEARDIGVGANGAIWIVGTASVDGGHSIATWNGEGWASAPGGAVKVSVDADGFPYVVTDDNRLLRGT</sequence>
<dbReference type="AlphaFoldDB" id="A0A512IGM6"/>
<evidence type="ECO:0000313" key="2">
    <source>
        <dbReference type="EMBL" id="GEO96852.1"/>
    </source>
</evidence>
<comment type="caution">
    <text evidence="2">The sequence shown here is derived from an EMBL/GenBank/DDBJ whole genome shotgun (WGS) entry which is preliminary data.</text>
</comment>